<dbReference type="GO" id="GO:0034039">
    <property type="term" value="F:8-oxo-7,8-dihydroguanine DNA N-glycosylase activity"/>
    <property type="evidence" value="ECO:0007669"/>
    <property type="project" value="TreeGrafter"/>
</dbReference>
<dbReference type="GO" id="GO:0006284">
    <property type="term" value="P:base-excision repair"/>
    <property type="evidence" value="ECO:0007669"/>
    <property type="project" value="InterPro"/>
</dbReference>
<keyword evidence="12" id="KW-0456">Lyase</keyword>
<evidence type="ECO:0000256" key="3">
    <source>
        <dbReference type="ARBA" id="ARBA00009409"/>
    </source>
</evidence>
<dbReference type="GO" id="GO:0003684">
    <property type="term" value="F:damaged DNA binding"/>
    <property type="evidence" value="ECO:0007669"/>
    <property type="project" value="InterPro"/>
</dbReference>
<evidence type="ECO:0000256" key="6">
    <source>
        <dbReference type="ARBA" id="ARBA00022763"/>
    </source>
</evidence>
<dbReference type="NCBIfam" id="NF002211">
    <property type="entry name" value="PRK01103.1"/>
    <property type="match status" value="1"/>
</dbReference>
<dbReference type="Proteomes" id="UP000178270">
    <property type="component" value="Unassembled WGS sequence"/>
</dbReference>
<dbReference type="InterPro" id="IPR010663">
    <property type="entry name" value="Znf_FPG/IleRS"/>
</dbReference>
<keyword evidence="13" id="KW-0511">Multifunctional enzyme</keyword>
<evidence type="ECO:0000256" key="10">
    <source>
        <dbReference type="ARBA" id="ARBA00023125"/>
    </source>
</evidence>
<feature type="domain" description="FPG-type" evidence="17">
    <location>
        <begin position="245"/>
        <end position="277"/>
    </location>
</feature>
<organism evidence="19 20">
    <name type="scientific">candidate division WWE3 bacterium RBG_13_37_7</name>
    <dbReference type="NCBI Taxonomy" id="1802609"/>
    <lineage>
        <taxon>Bacteria</taxon>
        <taxon>Katanobacteria</taxon>
    </lineage>
</organism>
<dbReference type="GO" id="GO:0008270">
    <property type="term" value="F:zinc ion binding"/>
    <property type="evidence" value="ECO:0007669"/>
    <property type="project" value="UniProtKB-KW"/>
</dbReference>
<evidence type="ECO:0000256" key="13">
    <source>
        <dbReference type="ARBA" id="ARBA00023268"/>
    </source>
</evidence>
<dbReference type="Pfam" id="PF01149">
    <property type="entry name" value="Fapy_DNA_glyco"/>
    <property type="match status" value="1"/>
</dbReference>
<dbReference type="InterPro" id="IPR020629">
    <property type="entry name" value="FPG_Glyclase"/>
</dbReference>
<evidence type="ECO:0000313" key="19">
    <source>
        <dbReference type="EMBL" id="OGC38853.1"/>
    </source>
</evidence>
<evidence type="ECO:0000256" key="2">
    <source>
        <dbReference type="ARBA" id="ARBA00001947"/>
    </source>
</evidence>
<evidence type="ECO:0000256" key="14">
    <source>
        <dbReference type="ARBA" id="ARBA00023295"/>
    </source>
</evidence>
<dbReference type="PANTHER" id="PTHR22993:SF9">
    <property type="entry name" value="FORMAMIDOPYRIMIDINE-DNA GLYCOSYLASE"/>
    <property type="match status" value="1"/>
</dbReference>
<dbReference type="InterPro" id="IPR015886">
    <property type="entry name" value="H2TH_FPG"/>
</dbReference>
<evidence type="ECO:0000256" key="9">
    <source>
        <dbReference type="ARBA" id="ARBA00022833"/>
    </source>
</evidence>
<dbReference type="PROSITE" id="PS51068">
    <property type="entry name" value="FPG_CAT"/>
    <property type="match status" value="1"/>
</dbReference>
<dbReference type="SUPFAM" id="SSF57716">
    <property type="entry name" value="Glucocorticoid receptor-like (DNA-binding domain)"/>
    <property type="match status" value="1"/>
</dbReference>
<dbReference type="PANTHER" id="PTHR22993">
    <property type="entry name" value="FORMAMIDOPYRIMIDINE-DNA GLYCOSYLASE"/>
    <property type="match status" value="1"/>
</dbReference>
<evidence type="ECO:0000256" key="5">
    <source>
        <dbReference type="ARBA" id="ARBA00022723"/>
    </source>
</evidence>
<evidence type="ECO:0000256" key="15">
    <source>
        <dbReference type="ARBA" id="ARBA00044632"/>
    </source>
</evidence>
<evidence type="ECO:0000256" key="1">
    <source>
        <dbReference type="ARBA" id="ARBA00001668"/>
    </source>
</evidence>
<dbReference type="SUPFAM" id="SSF46946">
    <property type="entry name" value="S13-like H2TH domain"/>
    <property type="match status" value="1"/>
</dbReference>
<evidence type="ECO:0000256" key="11">
    <source>
        <dbReference type="ARBA" id="ARBA00023204"/>
    </source>
</evidence>
<comment type="catalytic activity">
    <reaction evidence="15">
        <text>2'-deoxyribonucleotide-(2'-deoxyribose 5'-phosphate)-2'-deoxyribonucleotide-DNA = a 3'-end 2'-deoxyribonucleotide-(2,3-dehydro-2,3-deoxyribose 5'-phosphate)-DNA + a 5'-end 5'-phospho-2'-deoxyribonucleoside-DNA + H(+)</text>
        <dbReference type="Rhea" id="RHEA:66592"/>
        <dbReference type="Rhea" id="RHEA-COMP:13180"/>
        <dbReference type="Rhea" id="RHEA-COMP:16897"/>
        <dbReference type="Rhea" id="RHEA-COMP:17067"/>
        <dbReference type="ChEBI" id="CHEBI:15378"/>
        <dbReference type="ChEBI" id="CHEBI:136412"/>
        <dbReference type="ChEBI" id="CHEBI:157695"/>
        <dbReference type="ChEBI" id="CHEBI:167181"/>
        <dbReference type="EC" id="4.2.99.18"/>
    </reaction>
</comment>
<comment type="subunit">
    <text evidence="4">Monomer.</text>
</comment>
<feature type="domain" description="Formamidopyrimidine-DNA glycosylase catalytic" evidence="18">
    <location>
        <begin position="2"/>
        <end position="120"/>
    </location>
</feature>
<dbReference type="GO" id="GO:0140078">
    <property type="term" value="F:class I DNA-(apurinic or apyrimidinic site) endonuclease activity"/>
    <property type="evidence" value="ECO:0007669"/>
    <property type="project" value="UniProtKB-EC"/>
</dbReference>
<dbReference type="InterPro" id="IPR000214">
    <property type="entry name" value="Znf_DNA_glyclase/AP_lyase"/>
</dbReference>
<name>A0A1F4U3J0_UNCKA</name>
<dbReference type="InterPro" id="IPR010979">
    <property type="entry name" value="Ribosomal_uS13-like_H2TH"/>
</dbReference>
<keyword evidence="5" id="KW-0479">Metal-binding</keyword>
<comment type="catalytic activity">
    <reaction evidence="1">
        <text>Hydrolysis of DNA containing ring-opened 7-methylguanine residues, releasing 2,6-diamino-4-hydroxy-5-(N-methyl)formamidopyrimidine.</text>
        <dbReference type="EC" id="3.2.2.23"/>
    </reaction>
</comment>
<evidence type="ECO:0000256" key="7">
    <source>
        <dbReference type="ARBA" id="ARBA00022771"/>
    </source>
</evidence>
<sequence length="285" mass="32034">MPELPEVHTIAKDLNDAIMGFSVKKCVISSGYKTQPNNAVFIKAIEGSKITKVQRIAKNILIHLENGAVIHFHLAMTGQILLKTQKLAKKSNQNWQRILLELEKNGGKKFLIFNDMRMFGKAAVLKHTDLKALQQKYGPEPIDSEMQPEKLWEVIRSKKTTIKNALLNQSLIAGLGNIYATEALFLAGIHPETPTDKISLENMKKLINAAKTVLEEGITHRGSTLPDKMYMDIFGNSGHYQEHFKIYLQTVCPKCGNKVAFKKINGRGTYFCPICQPINQQKGLF</sequence>
<dbReference type="PROSITE" id="PS51066">
    <property type="entry name" value="ZF_FPG_2"/>
    <property type="match status" value="1"/>
</dbReference>
<keyword evidence="10" id="KW-0238">DNA-binding</keyword>
<evidence type="ECO:0000313" key="20">
    <source>
        <dbReference type="Proteomes" id="UP000178270"/>
    </source>
</evidence>
<comment type="caution">
    <text evidence="19">The sequence shown here is derived from an EMBL/GenBank/DDBJ whole genome shotgun (WGS) entry which is preliminary data.</text>
</comment>
<dbReference type="FunFam" id="1.10.8.50:FF:000003">
    <property type="entry name" value="Formamidopyrimidine-DNA glycosylase"/>
    <property type="match status" value="1"/>
</dbReference>
<dbReference type="InterPro" id="IPR012319">
    <property type="entry name" value="FPG_cat"/>
</dbReference>
<keyword evidence="8" id="KW-0378">Hydrolase</keyword>
<comment type="similarity">
    <text evidence="3">Belongs to the FPG family.</text>
</comment>
<gene>
    <name evidence="19" type="ORF">A3K42_00430</name>
</gene>
<dbReference type="Gene3D" id="1.10.8.50">
    <property type="match status" value="1"/>
</dbReference>
<reference evidence="19 20" key="1">
    <citation type="journal article" date="2016" name="Nat. Commun.">
        <title>Thousands of microbial genomes shed light on interconnected biogeochemical processes in an aquifer system.</title>
        <authorList>
            <person name="Anantharaman K."/>
            <person name="Brown C.T."/>
            <person name="Hug L.A."/>
            <person name="Sharon I."/>
            <person name="Castelle C.J."/>
            <person name="Probst A.J."/>
            <person name="Thomas B.C."/>
            <person name="Singh A."/>
            <person name="Wilkins M.J."/>
            <person name="Karaoz U."/>
            <person name="Brodie E.L."/>
            <person name="Williams K.H."/>
            <person name="Hubbard S.S."/>
            <person name="Banfield J.F."/>
        </authorList>
    </citation>
    <scope>NUCLEOTIDE SEQUENCE [LARGE SCALE GENOMIC DNA]</scope>
</reference>
<comment type="cofactor">
    <cofactor evidence="2">
        <name>Zn(2+)</name>
        <dbReference type="ChEBI" id="CHEBI:29105"/>
    </cofactor>
</comment>
<evidence type="ECO:0000256" key="8">
    <source>
        <dbReference type="ARBA" id="ARBA00022801"/>
    </source>
</evidence>
<dbReference type="InterPro" id="IPR015887">
    <property type="entry name" value="DNA_glyclase_Znf_dom_DNA_BS"/>
</dbReference>
<dbReference type="InterPro" id="IPR035937">
    <property type="entry name" value="FPG_N"/>
</dbReference>
<dbReference type="AlphaFoldDB" id="A0A1F4U3J0"/>
<dbReference type="CDD" id="cd08966">
    <property type="entry name" value="EcFpg-like_N"/>
    <property type="match status" value="1"/>
</dbReference>
<keyword evidence="11" id="KW-0234">DNA repair</keyword>
<dbReference type="Pfam" id="PF06827">
    <property type="entry name" value="zf-FPG_IleRS"/>
    <property type="match status" value="1"/>
</dbReference>
<evidence type="ECO:0000259" key="18">
    <source>
        <dbReference type="PROSITE" id="PS51068"/>
    </source>
</evidence>
<keyword evidence="7 16" id="KW-0863">Zinc-finger</keyword>
<accession>A0A1F4U3J0</accession>
<protein>
    <submittedName>
        <fullName evidence="19">DNA-formamidopyrimidine glycosylase</fullName>
    </submittedName>
</protein>
<keyword evidence="9" id="KW-0862">Zinc</keyword>
<evidence type="ECO:0000259" key="17">
    <source>
        <dbReference type="PROSITE" id="PS51066"/>
    </source>
</evidence>
<dbReference type="EMBL" id="MEUS01000012">
    <property type="protein sequence ID" value="OGC38853.1"/>
    <property type="molecule type" value="Genomic_DNA"/>
</dbReference>
<keyword evidence="14" id="KW-0326">Glycosidase</keyword>
<evidence type="ECO:0000256" key="4">
    <source>
        <dbReference type="ARBA" id="ARBA00011245"/>
    </source>
</evidence>
<dbReference type="SMART" id="SM00898">
    <property type="entry name" value="Fapy_DNA_glyco"/>
    <property type="match status" value="1"/>
</dbReference>
<dbReference type="SUPFAM" id="SSF81624">
    <property type="entry name" value="N-terminal domain of MutM-like DNA repair proteins"/>
    <property type="match status" value="1"/>
</dbReference>
<dbReference type="Pfam" id="PF06831">
    <property type="entry name" value="H2TH"/>
    <property type="match status" value="1"/>
</dbReference>
<keyword evidence="6" id="KW-0227">DNA damage</keyword>
<dbReference type="PROSITE" id="PS01242">
    <property type="entry name" value="ZF_FPG_1"/>
    <property type="match status" value="1"/>
</dbReference>
<dbReference type="SMART" id="SM01232">
    <property type="entry name" value="H2TH"/>
    <property type="match status" value="1"/>
</dbReference>
<dbReference type="Gene3D" id="3.20.190.10">
    <property type="entry name" value="MutM-like, N-terminal"/>
    <property type="match status" value="1"/>
</dbReference>
<dbReference type="NCBIfam" id="TIGR00577">
    <property type="entry name" value="fpg"/>
    <property type="match status" value="1"/>
</dbReference>
<evidence type="ECO:0000256" key="12">
    <source>
        <dbReference type="ARBA" id="ARBA00023239"/>
    </source>
</evidence>
<proteinExistence type="inferred from homology"/>
<evidence type="ECO:0000256" key="16">
    <source>
        <dbReference type="PROSITE-ProRule" id="PRU00391"/>
    </source>
</evidence>